<proteinExistence type="inferred from homology"/>
<dbReference type="SMART" id="SM00072">
    <property type="entry name" value="GuKc"/>
    <property type="match status" value="1"/>
</dbReference>
<gene>
    <name evidence="7" type="ORF">L2724_01585</name>
</gene>
<evidence type="ECO:0000313" key="8">
    <source>
        <dbReference type="Proteomes" id="UP001212401"/>
    </source>
</evidence>
<dbReference type="GO" id="GO:0005829">
    <property type="term" value="C:cytosol"/>
    <property type="evidence" value="ECO:0007669"/>
    <property type="project" value="TreeGrafter"/>
</dbReference>
<evidence type="ECO:0000256" key="1">
    <source>
        <dbReference type="ARBA" id="ARBA00003531"/>
    </source>
</evidence>
<dbReference type="PANTHER" id="PTHR23117">
    <property type="entry name" value="GUANYLATE KINASE-RELATED"/>
    <property type="match status" value="1"/>
</dbReference>
<dbReference type="Proteomes" id="UP001212401">
    <property type="component" value="Unassembled WGS sequence"/>
</dbReference>
<evidence type="ECO:0000259" key="6">
    <source>
        <dbReference type="PROSITE" id="PS50052"/>
    </source>
</evidence>
<dbReference type="Pfam" id="PF00625">
    <property type="entry name" value="Guanylate_kin"/>
    <property type="match status" value="1"/>
</dbReference>
<dbReference type="Gene3D" id="3.40.50.300">
    <property type="entry name" value="P-loop containing nucleotide triphosphate hydrolases"/>
    <property type="match status" value="1"/>
</dbReference>
<accession>A0AAW5WRQ5</accession>
<dbReference type="RefSeq" id="WP_003716538.1">
    <property type="nucleotide sequence ID" value="NZ_CANCWZ010000002.1"/>
</dbReference>
<name>A0AAW5WRQ5_9LACO</name>
<dbReference type="PROSITE" id="PS50052">
    <property type="entry name" value="GUANYLATE_KINASE_2"/>
    <property type="match status" value="1"/>
</dbReference>
<dbReference type="CDD" id="cd00071">
    <property type="entry name" value="GMPK"/>
    <property type="match status" value="1"/>
</dbReference>
<comment type="catalytic activity">
    <reaction evidence="5">
        <text>GMP + ATP = GDP + ADP</text>
        <dbReference type="Rhea" id="RHEA:20780"/>
        <dbReference type="ChEBI" id="CHEBI:30616"/>
        <dbReference type="ChEBI" id="CHEBI:58115"/>
        <dbReference type="ChEBI" id="CHEBI:58189"/>
        <dbReference type="ChEBI" id="CHEBI:456216"/>
        <dbReference type="EC" id="2.7.4.8"/>
    </reaction>
</comment>
<dbReference type="InterPro" id="IPR008145">
    <property type="entry name" value="GK/Ca_channel_bsu"/>
</dbReference>
<dbReference type="SUPFAM" id="SSF52540">
    <property type="entry name" value="P-loop containing nucleoside triphosphate hydrolases"/>
    <property type="match status" value="1"/>
</dbReference>
<protein>
    <submittedName>
        <fullName evidence="7">Guanylate kinase</fullName>
    </submittedName>
</protein>
<dbReference type="AlphaFoldDB" id="A0AAW5WRQ5"/>
<sequence>MNFGKVFVIAGAAGSGKTTVAKYLHDRYKMERVITHTTRASRPNERDGVDYHFETPASMNKLHLLESVEYDHHLYGSSLESLVAGWQTGHDNVIVLDTKGAFTYYQKLGDRAVIIFLTVSHIASLAHRMVKRGDELRAVHSRLKSPEYHRDLHLPDELKGIANVVVNDSWSQTTNQIDQIVRRISSEKD</sequence>
<dbReference type="EMBL" id="JAKHPH010000002">
    <property type="protein sequence ID" value="MCZ3666977.1"/>
    <property type="molecule type" value="Genomic_DNA"/>
</dbReference>
<dbReference type="InterPro" id="IPR008144">
    <property type="entry name" value="Guanylate_kin-like_dom"/>
</dbReference>
<organism evidence="7 8">
    <name type="scientific">Limosilactobacillus vaginalis</name>
    <dbReference type="NCBI Taxonomy" id="1633"/>
    <lineage>
        <taxon>Bacteria</taxon>
        <taxon>Bacillati</taxon>
        <taxon>Bacillota</taxon>
        <taxon>Bacilli</taxon>
        <taxon>Lactobacillales</taxon>
        <taxon>Lactobacillaceae</taxon>
        <taxon>Limosilactobacillus</taxon>
    </lineage>
</organism>
<evidence type="ECO:0000256" key="5">
    <source>
        <dbReference type="ARBA" id="ARBA00048594"/>
    </source>
</evidence>
<evidence type="ECO:0000256" key="2">
    <source>
        <dbReference type="ARBA" id="ARBA00005790"/>
    </source>
</evidence>
<dbReference type="GO" id="GO:0004385">
    <property type="term" value="F:GMP kinase activity"/>
    <property type="evidence" value="ECO:0007669"/>
    <property type="project" value="UniProtKB-EC"/>
</dbReference>
<dbReference type="InterPro" id="IPR027417">
    <property type="entry name" value="P-loop_NTPase"/>
</dbReference>
<evidence type="ECO:0000256" key="3">
    <source>
        <dbReference type="ARBA" id="ARBA00022679"/>
    </source>
</evidence>
<evidence type="ECO:0000313" key="7">
    <source>
        <dbReference type="EMBL" id="MCZ3666977.1"/>
    </source>
</evidence>
<comment type="similarity">
    <text evidence="2">Belongs to the guanylate kinase family.</text>
</comment>
<keyword evidence="3" id="KW-0808">Transferase</keyword>
<comment type="function">
    <text evidence="1">Essential for recycling GMP and indirectly, cGMP.</text>
</comment>
<dbReference type="PANTHER" id="PTHR23117:SF13">
    <property type="entry name" value="GUANYLATE KINASE"/>
    <property type="match status" value="1"/>
</dbReference>
<reference evidence="7" key="1">
    <citation type="submission" date="2022-01" db="EMBL/GenBank/DDBJ databases">
        <title>VMRC isolate genome collection.</title>
        <authorList>
            <person name="France M."/>
            <person name="Rutt L."/>
            <person name="Humphrys M."/>
            <person name="Ravel J."/>
        </authorList>
    </citation>
    <scope>NUCLEOTIDE SEQUENCE</scope>
    <source>
        <strain evidence="7">C0048A1</strain>
    </source>
</reference>
<keyword evidence="4 7" id="KW-0418">Kinase</keyword>
<evidence type="ECO:0000256" key="4">
    <source>
        <dbReference type="ARBA" id="ARBA00022777"/>
    </source>
</evidence>
<comment type="caution">
    <text evidence="7">The sequence shown here is derived from an EMBL/GenBank/DDBJ whole genome shotgun (WGS) entry which is preliminary data.</text>
</comment>
<feature type="domain" description="Guanylate kinase-like" evidence="6">
    <location>
        <begin position="4"/>
        <end position="182"/>
    </location>
</feature>